<comment type="caution">
    <text evidence="2">The sequence shown here is derived from an EMBL/GenBank/DDBJ whole genome shotgun (WGS) entry which is preliminary data.</text>
</comment>
<proteinExistence type="predicted"/>
<gene>
    <name evidence="2" type="ORF">M8523_13150</name>
</gene>
<keyword evidence="3" id="KW-1185">Reference proteome</keyword>
<accession>A0AA41YUU1</accession>
<dbReference type="SUPFAM" id="SSF52833">
    <property type="entry name" value="Thioredoxin-like"/>
    <property type="match status" value="1"/>
</dbReference>
<dbReference type="EMBL" id="JAMOIM010000007">
    <property type="protein sequence ID" value="MCW6508969.1"/>
    <property type="molecule type" value="Genomic_DNA"/>
</dbReference>
<protein>
    <submittedName>
        <fullName evidence="2">DsbA family oxidoreductase</fullName>
    </submittedName>
</protein>
<dbReference type="Pfam" id="PF01323">
    <property type="entry name" value="DSBA"/>
    <property type="match status" value="1"/>
</dbReference>
<feature type="domain" description="DSBA-like thioredoxin" evidence="1">
    <location>
        <begin position="20"/>
        <end position="220"/>
    </location>
</feature>
<dbReference type="InterPro" id="IPR001853">
    <property type="entry name" value="DSBA-like_thioredoxin_dom"/>
</dbReference>
<dbReference type="GO" id="GO:0016491">
    <property type="term" value="F:oxidoreductase activity"/>
    <property type="evidence" value="ECO:0007669"/>
    <property type="project" value="InterPro"/>
</dbReference>
<dbReference type="AlphaFoldDB" id="A0AA41YUU1"/>
<dbReference type="RefSeq" id="WP_282585330.1">
    <property type="nucleotide sequence ID" value="NZ_JAMOIM010000007.1"/>
</dbReference>
<dbReference type="CDD" id="cd03024">
    <property type="entry name" value="DsbA_FrnE"/>
    <property type="match status" value="1"/>
</dbReference>
<evidence type="ECO:0000259" key="1">
    <source>
        <dbReference type="Pfam" id="PF01323"/>
    </source>
</evidence>
<organism evidence="2 3">
    <name type="scientific">Lichenifustis flavocetrariae</name>
    <dbReference type="NCBI Taxonomy" id="2949735"/>
    <lineage>
        <taxon>Bacteria</taxon>
        <taxon>Pseudomonadati</taxon>
        <taxon>Pseudomonadota</taxon>
        <taxon>Alphaproteobacteria</taxon>
        <taxon>Hyphomicrobiales</taxon>
        <taxon>Lichenihabitantaceae</taxon>
        <taxon>Lichenifustis</taxon>
    </lineage>
</organism>
<evidence type="ECO:0000313" key="3">
    <source>
        <dbReference type="Proteomes" id="UP001165667"/>
    </source>
</evidence>
<dbReference type="Proteomes" id="UP001165667">
    <property type="component" value="Unassembled WGS sequence"/>
</dbReference>
<dbReference type="PANTHER" id="PTHR13887">
    <property type="entry name" value="GLUTATHIONE S-TRANSFERASE KAPPA"/>
    <property type="match status" value="1"/>
</dbReference>
<sequence>MRAEPDDSPARQALERGVVTVDVVSDVVCPWCFLGKRRLEAAIAQSGEPVDIRWRPFQLDPTIPPAGLDRGAYVSAKFGSLAALDAAHEKLSASGAEEGIAFAFDRIARAPNTIDAHRLIRWALSADLQDAVVEALFQAYFVEGRDIGDRKMLVGLAEAAGMDATLVHRLLASGADEADVRDEIATAVRLGVSGVPFFIFAGRYAVPGAQTAEVLAAAIAKARSEGPMREGA</sequence>
<dbReference type="PANTHER" id="PTHR13887:SF41">
    <property type="entry name" value="THIOREDOXIN SUPERFAMILY PROTEIN"/>
    <property type="match status" value="1"/>
</dbReference>
<dbReference type="InterPro" id="IPR036249">
    <property type="entry name" value="Thioredoxin-like_sf"/>
</dbReference>
<name>A0AA41YUU1_9HYPH</name>
<reference evidence="2" key="1">
    <citation type="submission" date="2022-05" db="EMBL/GenBank/DDBJ databases">
        <authorList>
            <person name="Pankratov T."/>
        </authorList>
    </citation>
    <scope>NUCLEOTIDE SEQUENCE</scope>
    <source>
        <strain evidence="2">BP6-180914</strain>
    </source>
</reference>
<evidence type="ECO:0000313" key="2">
    <source>
        <dbReference type="EMBL" id="MCW6508969.1"/>
    </source>
</evidence>
<dbReference type="Gene3D" id="3.40.30.10">
    <property type="entry name" value="Glutaredoxin"/>
    <property type="match status" value="1"/>
</dbReference>